<feature type="transmembrane region" description="Helical" evidence="1">
    <location>
        <begin position="87"/>
        <end position="108"/>
    </location>
</feature>
<protein>
    <submittedName>
        <fullName evidence="2">Uncharacterized protein</fullName>
    </submittedName>
</protein>
<proteinExistence type="predicted"/>
<gene>
    <name evidence="2" type="ORF">GXX48_06965</name>
</gene>
<reference evidence="2 3" key="1">
    <citation type="journal article" date="2020" name="Biotechnol. Biofuels">
        <title>New insights from the biogas microbiome by comprehensive genome-resolved metagenomics of nearly 1600 species originating from multiple anaerobic digesters.</title>
        <authorList>
            <person name="Campanaro S."/>
            <person name="Treu L."/>
            <person name="Rodriguez-R L.M."/>
            <person name="Kovalovszki A."/>
            <person name="Ziels R.M."/>
            <person name="Maus I."/>
            <person name="Zhu X."/>
            <person name="Kougias P.G."/>
            <person name="Basile A."/>
            <person name="Luo G."/>
            <person name="Schluter A."/>
            <person name="Konstantinidis K.T."/>
            <person name="Angelidaki I."/>
        </authorList>
    </citation>
    <scope>NUCLEOTIDE SEQUENCE [LARGE SCALE GENOMIC DNA]</scope>
    <source>
        <strain evidence="2">AS04akNAM_66</strain>
    </source>
</reference>
<keyword evidence="1" id="KW-0472">Membrane</keyword>
<dbReference type="RefSeq" id="WP_100649146.1">
    <property type="nucleotide sequence ID" value="NZ_CP122439.1"/>
</dbReference>
<organism evidence="2 3">
    <name type="scientific">Brucella intermedia</name>
    <dbReference type="NCBI Taxonomy" id="94625"/>
    <lineage>
        <taxon>Bacteria</taxon>
        <taxon>Pseudomonadati</taxon>
        <taxon>Pseudomonadota</taxon>
        <taxon>Alphaproteobacteria</taxon>
        <taxon>Hyphomicrobiales</taxon>
        <taxon>Brucellaceae</taxon>
        <taxon>Brucella/Ochrobactrum group</taxon>
        <taxon>Brucella</taxon>
    </lineage>
</organism>
<comment type="caution">
    <text evidence="2">The sequence shown here is derived from an EMBL/GenBank/DDBJ whole genome shotgun (WGS) entry which is preliminary data.</text>
</comment>
<evidence type="ECO:0000256" key="1">
    <source>
        <dbReference type="SAM" id="Phobius"/>
    </source>
</evidence>
<accession>A0A7V6PAL8</accession>
<dbReference type="EMBL" id="DUMN01000207">
    <property type="protein sequence ID" value="HHV67368.1"/>
    <property type="molecule type" value="Genomic_DNA"/>
</dbReference>
<keyword evidence="1" id="KW-0812">Transmembrane</keyword>
<feature type="transmembrane region" description="Helical" evidence="1">
    <location>
        <begin position="46"/>
        <end position="66"/>
    </location>
</feature>
<dbReference type="Proteomes" id="UP000551563">
    <property type="component" value="Unassembled WGS sequence"/>
</dbReference>
<evidence type="ECO:0000313" key="2">
    <source>
        <dbReference type="EMBL" id="HHV67368.1"/>
    </source>
</evidence>
<sequence>MRLSLSARNMTRLIASRFPDLVALICGLLVLPWILGVPGHPEPMVRLGWTIGLISIVVYLVLYQIAKSLASKASFRSNIAAGRYLHRMLATSSVIATVMLAISVMLVLGS</sequence>
<dbReference type="AlphaFoldDB" id="A0A7V6PAL8"/>
<keyword evidence="1" id="KW-1133">Transmembrane helix</keyword>
<name>A0A7V6PAL8_9HYPH</name>
<evidence type="ECO:0000313" key="3">
    <source>
        <dbReference type="Proteomes" id="UP000551563"/>
    </source>
</evidence>